<keyword evidence="4" id="KW-0732">Signal</keyword>
<evidence type="ECO:0000256" key="4">
    <source>
        <dbReference type="ARBA" id="ARBA00022729"/>
    </source>
</evidence>
<reference evidence="8" key="2">
    <citation type="submission" date="2022-06" db="UniProtKB">
        <authorList>
            <consortium name="EnsemblMetazoa"/>
        </authorList>
    </citation>
    <scope>IDENTIFICATION</scope>
    <source>
        <strain evidence="8">PS312</strain>
    </source>
</reference>
<sequence length="421" mass="47170">MINALPVQLFCLVFTVSAIEHPQLIQVQMIIRHADRAPLFEFTSPESSRLFSRGLGEITNEGLLRVALQGTAFKLRYRSLGLLRDQMHDEEVHILLEEYSVENGHFLCIYSPQICVLYIFVRSSPMKRALMSAAAFSAAFIASDQAPRVHTNDSVEDEKVLISDESLENRCQEPQDLHAVLENYRCSPNSVMKEFVKDFPDCEQFPYTKIEAAIAEMEHSAVELPSALEKCARGDGRKIQFKSLSIKPIDGSELNMTHARDMIGPLMSIVTRNIGMAVTGGAVDGAKKDPLVFIYFTHADILLAAAQALGIIAEYEGKSPEFSSAIAIETWKTRDGFEIKAMVKDGLKNPFLHAAKYRLQEFKSQIAPYTSLDQTNVQWDANATSVYNFTQFDKDVRSEQTSQVIITSERQEISGDITLPF</sequence>
<comment type="similarity">
    <text evidence="2">Belongs to the histidine acid phosphatase family.</text>
</comment>
<dbReference type="Gene3D" id="3.40.50.1240">
    <property type="entry name" value="Phosphoglycerate mutase-like"/>
    <property type="match status" value="1"/>
</dbReference>
<dbReference type="GO" id="GO:0016791">
    <property type="term" value="F:phosphatase activity"/>
    <property type="evidence" value="ECO:0000318"/>
    <property type="project" value="GO_Central"/>
</dbReference>
<dbReference type="GO" id="GO:0003993">
    <property type="term" value="F:acid phosphatase activity"/>
    <property type="evidence" value="ECO:0007669"/>
    <property type="project" value="UniProtKB-EC"/>
</dbReference>
<evidence type="ECO:0000256" key="2">
    <source>
        <dbReference type="ARBA" id="ARBA00005375"/>
    </source>
</evidence>
<dbReference type="InterPro" id="IPR050645">
    <property type="entry name" value="Histidine_acid_phosphatase"/>
</dbReference>
<proteinExistence type="inferred from homology"/>
<keyword evidence="7" id="KW-0325">Glycoprotein</keyword>
<evidence type="ECO:0000256" key="7">
    <source>
        <dbReference type="ARBA" id="ARBA00023180"/>
    </source>
</evidence>
<dbReference type="PANTHER" id="PTHR11567:SF211">
    <property type="entry name" value="PROSTATIC ACID PHOSPHATASE"/>
    <property type="match status" value="1"/>
</dbReference>
<keyword evidence="6" id="KW-1015">Disulfide bond</keyword>
<dbReference type="Proteomes" id="UP000005239">
    <property type="component" value="Unassembled WGS sequence"/>
</dbReference>
<evidence type="ECO:0000256" key="3">
    <source>
        <dbReference type="ARBA" id="ARBA00012646"/>
    </source>
</evidence>
<accession>A0A8R1Z1G4</accession>
<protein>
    <recommendedName>
        <fullName evidence="3">acid phosphatase</fullName>
        <ecNumber evidence="3">3.1.3.2</ecNumber>
    </recommendedName>
</protein>
<dbReference type="AlphaFoldDB" id="A0A2A6D3H0"/>
<organism evidence="8 9">
    <name type="scientific">Pristionchus pacificus</name>
    <name type="common">Parasitic nematode worm</name>
    <dbReference type="NCBI Taxonomy" id="54126"/>
    <lineage>
        <taxon>Eukaryota</taxon>
        <taxon>Metazoa</taxon>
        <taxon>Ecdysozoa</taxon>
        <taxon>Nematoda</taxon>
        <taxon>Chromadorea</taxon>
        <taxon>Rhabditida</taxon>
        <taxon>Rhabditina</taxon>
        <taxon>Diplogasteromorpha</taxon>
        <taxon>Diplogasteroidea</taxon>
        <taxon>Neodiplogasteridae</taxon>
        <taxon>Pristionchus</taxon>
    </lineage>
</organism>
<comment type="catalytic activity">
    <reaction evidence="1">
        <text>a phosphate monoester + H2O = an alcohol + phosphate</text>
        <dbReference type="Rhea" id="RHEA:15017"/>
        <dbReference type="ChEBI" id="CHEBI:15377"/>
        <dbReference type="ChEBI" id="CHEBI:30879"/>
        <dbReference type="ChEBI" id="CHEBI:43474"/>
        <dbReference type="ChEBI" id="CHEBI:67140"/>
        <dbReference type="EC" id="3.1.3.2"/>
    </reaction>
</comment>
<reference evidence="9" key="1">
    <citation type="journal article" date="2008" name="Nat. Genet.">
        <title>The Pristionchus pacificus genome provides a unique perspective on nematode lifestyle and parasitism.</title>
        <authorList>
            <person name="Dieterich C."/>
            <person name="Clifton S.W."/>
            <person name="Schuster L.N."/>
            <person name="Chinwalla A."/>
            <person name="Delehaunty K."/>
            <person name="Dinkelacker I."/>
            <person name="Fulton L."/>
            <person name="Fulton R."/>
            <person name="Godfrey J."/>
            <person name="Minx P."/>
            <person name="Mitreva M."/>
            <person name="Roeseler W."/>
            <person name="Tian H."/>
            <person name="Witte H."/>
            <person name="Yang S.P."/>
            <person name="Wilson R.K."/>
            <person name="Sommer R.J."/>
        </authorList>
    </citation>
    <scope>NUCLEOTIDE SEQUENCE [LARGE SCALE GENOMIC DNA]</scope>
    <source>
        <strain evidence="9">PS312</strain>
    </source>
</reference>
<keyword evidence="5" id="KW-0378">Hydrolase</keyword>
<dbReference type="EnsemblMetazoa" id="PPA42438.1">
    <property type="protein sequence ID" value="PPA42438.1"/>
    <property type="gene ID" value="WBGene00280807"/>
</dbReference>
<dbReference type="InterPro" id="IPR029033">
    <property type="entry name" value="His_PPase_superfam"/>
</dbReference>
<keyword evidence="9" id="KW-1185">Reference proteome</keyword>
<evidence type="ECO:0000313" key="9">
    <source>
        <dbReference type="Proteomes" id="UP000005239"/>
    </source>
</evidence>
<dbReference type="SUPFAM" id="SSF53254">
    <property type="entry name" value="Phosphoglycerate mutase-like"/>
    <property type="match status" value="1"/>
</dbReference>
<evidence type="ECO:0000256" key="6">
    <source>
        <dbReference type="ARBA" id="ARBA00023157"/>
    </source>
</evidence>
<evidence type="ECO:0000256" key="5">
    <source>
        <dbReference type="ARBA" id="ARBA00022801"/>
    </source>
</evidence>
<dbReference type="OrthoDB" id="10257284at2759"/>
<dbReference type="PANTHER" id="PTHR11567">
    <property type="entry name" value="ACID PHOSPHATASE-RELATED"/>
    <property type="match status" value="1"/>
</dbReference>
<evidence type="ECO:0000313" key="8">
    <source>
        <dbReference type="EnsemblMetazoa" id="PPA42438.1"/>
    </source>
</evidence>
<dbReference type="Pfam" id="PF00328">
    <property type="entry name" value="His_Phos_2"/>
    <property type="match status" value="1"/>
</dbReference>
<gene>
    <name evidence="8" type="primary">WBGene00280807</name>
</gene>
<dbReference type="InterPro" id="IPR000560">
    <property type="entry name" value="His_Pase_clade-2"/>
</dbReference>
<name>A0A2A6D3H0_PRIPA</name>
<evidence type="ECO:0000256" key="1">
    <source>
        <dbReference type="ARBA" id="ARBA00000032"/>
    </source>
</evidence>
<accession>A0A2A6D3H0</accession>
<dbReference type="EC" id="3.1.3.2" evidence="3"/>